<dbReference type="Gramene" id="C.cajan_00658.t">
    <property type="protein sequence ID" value="C.cajan_00658.t.cds1"/>
    <property type="gene ID" value="C.cajan_00658"/>
</dbReference>
<dbReference type="PANTHER" id="PTHR11439:SF486">
    <property type="entry name" value="RLK (RECEPTOR-LIKE KINASE) PROTEIN, PUTATIVE-RELATED"/>
    <property type="match status" value="1"/>
</dbReference>
<evidence type="ECO:0000313" key="2">
    <source>
        <dbReference type="Proteomes" id="UP000075243"/>
    </source>
</evidence>
<dbReference type="AlphaFoldDB" id="A0A151SI72"/>
<dbReference type="PANTHER" id="PTHR11439">
    <property type="entry name" value="GAG-POL-RELATED RETROTRANSPOSON"/>
    <property type="match status" value="1"/>
</dbReference>
<protein>
    <submittedName>
        <fullName evidence="1">Retrovirus-related Pol polyprotein from transposon TNT 1-94</fullName>
    </submittedName>
</protein>
<dbReference type="CDD" id="cd09272">
    <property type="entry name" value="RNase_HI_RT_Ty1"/>
    <property type="match status" value="1"/>
</dbReference>
<keyword evidence="2" id="KW-1185">Reference proteome</keyword>
<proteinExistence type="predicted"/>
<organism evidence="1 2">
    <name type="scientific">Cajanus cajan</name>
    <name type="common">Pigeon pea</name>
    <name type="synonym">Cajanus indicus</name>
    <dbReference type="NCBI Taxonomy" id="3821"/>
    <lineage>
        <taxon>Eukaryota</taxon>
        <taxon>Viridiplantae</taxon>
        <taxon>Streptophyta</taxon>
        <taxon>Embryophyta</taxon>
        <taxon>Tracheophyta</taxon>
        <taxon>Spermatophyta</taxon>
        <taxon>Magnoliopsida</taxon>
        <taxon>eudicotyledons</taxon>
        <taxon>Gunneridae</taxon>
        <taxon>Pentapetalae</taxon>
        <taxon>rosids</taxon>
        <taxon>fabids</taxon>
        <taxon>Fabales</taxon>
        <taxon>Fabaceae</taxon>
        <taxon>Papilionoideae</taxon>
        <taxon>50 kb inversion clade</taxon>
        <taxon>NPAAA clade</taxon>
        <taxon>indigoferoid/millettioid clade</taxon>
        <taxon>Phaseoleae</taxon>
        <taxon>Cajanus</taxon>
    </lineage>
</organism>
<dbReference type="Proteomes" id="UP000075243">
    <property type="component" value="Chromosome 11"/>
</dbReference>
<evidence type="ECO:0000313" key="1">
    <source>
        <dbReference type="EMBL" id="KYP54489.1"/>
    </source>
</evidence>
<sequence>MENCKISNLPISTNCYLDNDDTGKEVEDTKYRGIIRSLLHLIACRPDIMFSICVCARYQSTPKESNMKVVKKILKYLKGTLNVGLWYPKGTTPSLIGFSNSNFVGCKLDKKSTSRTFHVFGECLVSWHRKKQTYVALSIPEAKYIVAGSCYAQSIWLKHQLQDFGLKLDQIPLKCDNTSAINITRNPI</sequence>
<dbReference type="EMBL" id="CM003613">
    <property type="protein sequence ID" value="KYP54489.1"/>
    <property type="molecule type" value="Genomic_DNA"/>
</dbReference>
<name>A0A151SI72_CAJCA</name>
<gene>
    <name evidence="1" type="ORF">KK1_000677</name>
</gene>
<reference evidence="1 2" key="1">
    <citation type="journal article" date="2012" name="Nat. Biotechnol.">
        <title>Draft genome sequence of pigeonpea (Cajanus cajan), an orphan legume crop of resource-poor farmers.</title>
        <authorList>
            <person name="Varshney R.K."/>
            <person name="Chen W."/>
            <person name="Li Y."/>
            <person name="Bharti A.K."/>
            <person name="Saxena R.K."/>
            <person name="Schlueter J.A."/>
            <person name="Donoghue M.T."/>
            <person name="Azam S."/>
            <person name="Fan G."/>
            <person name="Whaley A.M."/>
            <person name="Farmer A.D."/>
            <person name="Sheridan J."/>
            <person name="Iwata A."/>
            <person name="Tuteja R."/>
            <person name="Penmetsa R.V."/>
            <person name="Wu W."/>
            <person name="Upadhyaya H.D."/>
            <person name="Yang S.P."/>
            <person name="Shah T."/>
            <person name="Saxena K.B."/>
            <person name="Michael T."/>
            <person name="McCombie W.R."/>
            <person name="Yang B."/>
            <person name="Zhang G."/>
            <person name="Yang H."/>
            <person name="Wang J."/>
            <person name="Spillane C."/>
            <person name="Cook D.R."/>
            <person name="May G.D."/>
            <person name="Xu X."/>
            <person name="Jackson S.A."/>
        </authorList>
    </citation>
    <scope>NUCLEOTIDE SEQUENCE [LARGE SCALE GENOMIC DNA]</scope>
    <source>
        <strain evidence="2">cv. Asha</strain>
    </source>
</reference>
<accession>A0A151SI72</accession>